<evidence type="ECO:0000313" key="9">
    <source>
        <dbReference type="Proteomes" id="UP000886611"/>
    </source>
</evidence>
<comment type="caution">
    <text evidence="8">The sequence shown here is derived from an EMBL/GenBank/DDBJ whole genome shotgun (WGS) entry which is preliminary data.</text>
</comment>
<dbReference type="Pfam" id="PF07527">
    <property type="entry name" value="Hairy_orange"/>
    <property type="match status" value="1"/>
</dbReference>
<evidence type="ECO:0000259" key="6">
    <source>
        <dbReference type="PROSITE" id="PS50888"/>
    </source>
</evidence>
<dbReference type="GO" id="GO:0003677">
    <property type="term" value="F:DNA binding"/>
    <property type="evidence" value="ECO:0007669"/>
    <property type="project" value="InterPro"/>
</dbReference>
<evidence type="ECO:0000256" key="1">
    <source>
        <dbReference type="ARBA" id="ARBA00004123"/>
    </source>
</evidence>
<gene>
    <name evidence="8" type="primary">Hes5_0</name>
    <name evidence="8" type="ORF">GTO96_0019172</name>
</gene>
<keyword evidence="2" id="KW-0678">Repressor</keyword>
<keyword evidence="4" id="KW-0804">Transcription</keyword>
<dbReference type="GO" id="GO:0005634">
    <property type="term" value="C:nucleus"/>
    <property type="evidence" value="ECO:0007669"/>
    <property type="project" value="UniProtKB-SubCell"/>
</dbReference>
<comment type="subcellular location">
    <subcellularLocation>
        <location evidence="1">Nucleus</location>
    </subcellularLocation>
</comment>
<organism evidence="8 9">
    <name type="scientific">Polypterus senegalus</name>
    <name type="common">Senegal bichir</name>
    <dbReference type="NCBI Taxonomy" id="55291"/>
    <lineage>
        <taxon>Eukaryota</taxon>
        <taxon>Metazoa</taxon>
        <taxon>Chordata</taxon>
        <taxon>Craniata</taxon>
        <taxon>Vertebrata</taxon>
        <taxon>Euteleostomi</taxon>
        <taxon>Actinopterygii</taxon>
        <taxon>Polypteriformes</taxon>
        <taxon>Polypteridae</taxon>
        <taxon>Polypterus</taxon>
    </lineage>
</organism>
<dbReference type="SMART" id="SM00511">
    <property type="entry name" value="ORANGE"/>
    <property type="match status" value="1"/>
</dbReference>
<dbReference type="InterPro" id="IPR050370">
    <property type="entry name" value="HES_HEY"/>
</dbReference>
<evidence type="ECO:0000256" key="5">
    <source>
        <dbReference type="ARBA" id="ARBA00023242"/>
    </source>
</evidence>
<dbReference type="SUPFAM" id="SSF47459">
    <property type="entry name" value="HLH, helix-loop-helix DNA-binding domain"/>
    <property type="match status" value="1"/>
</dbReference>
<evidence type="ECO:0000259" key="7">
    <source>
        <dbReference type="PROSITE" id="PS51054"/>
    </source>
</evidence>
<sequence length="213" mass="24031">MAPMQTKGAALSFPKGGTALGMSSPLVLYSEGRPDRAKPPAVCHNRVIEDVKDVTSHIKGTQSPFLILPPFVMRPVLPVIDVDPKKPVVEKMRRDRINNSIEQLKRLLEPQFKRQQATSKLEKADILEMAVCYLRESSLEASPRPEHLQQGYSEGFAKCLQETLRFLSFHDPMKSSQVKLLTHFQKAEPNNLPVPSIHKSDVRENGGSIWRPW</sequence>
<dbReference type="InterPro" id="IPR011598">
    <property type="entry name" value="bHLH_dom"/>
</dbReference>
<feature type="non-terminal residue" evidence="8">
    <location>
        <position position="213"/>
    </location>
</feature>
<dbReference type="CDD" id="cd11461">
    <property type="entry name" value="bHLH-O_HES5"/>
    <property type="match status" value="1"/>
</dbReference>
<evidence type="ECO:0000256" key="2">
    <source>
        <dbReference type="ARBA" id="ARBA00022491"/>
    </source>
</evidence>
<evidence type="ECO:0000313" key="8">
    <source>
        <dbReference type="EMBL" id="KAG2459266.1"/>
    </source>
</evidence>
<dbReference type="PANTHER" id="PTHR10985">
    <property type="entry name" value="BASIC HELIX-LOOP-HELIX TRANSCRIPTION FACTOR, HES-RELATED"/>
    <property type="match status" value="1"/>
</dbReference>
<dbReference type="InterPro" id="IPR003650">
    <property type="entry name" value="Orange_dom"/>
</dbReference>
<reference evidence="8 9" key="1">
    <citation type="journal article" date="2021" name="Cell">
        <title>Tracing the genetic footprints of vertebrate landing in non-teleost ray-finned fishes.</title>
        <authorList>
            <person name="Bi X."/>
            <person name="Wang K."/>
            <person name="Yang L."/>
            <person name="Pan H."/>
            <person name="Jiang H."/>
            <person name="Wei Q."/>
            <person name="Fang M."/>
            <person name="Yu H."/>
            <person name="Zhu C."/>
            <person name="Cai Y."/>
            <person name="He Y."/>
            <person name="Gan X."/>
            <person name="Zeng H."/>
            <person name="Yu D."/>
            <person name="Zhu Y."/>
            <person name="Jiang H."/>
            <person name="Qiu Q."/>
            <person name="Yang H."/>
            <person name="Zhang Y.E."/>
            <person name="Wang W."/>
            <person name="Zhu M."/>
            <person name="He S."/>
            <person name="Zhang G."/>
        </authorList>
    </citation>
    <scope>NUCLEOTIDE SEQUENCE [LARGE SCALE GENOMIC DNA]</scope>
    <source>
        <strain evidence="8">Bchr_013</strain>
    </source>
</reference>
<dbReference type="GO" id="GO:0046983">
    <property type="term" value="F:protein dimerization activity"/>
    <property type="evidence" value="ECO:0007669"/>
    <property type="project" value="InterPro"/>
</dbReference>
<dbReference type="PROSITE" id="PS51054">
    <property type="entry name" value="ORANGE"/>
    <property type="match status" value="1"/>
</dbReference>
<accession>A0A8X8BKZ1</accession>
<feature type="domain" description="Orange" evidence="7">
    <location>
        <begin position="152"/>
        <end position="184"/>
    </location>
</feature>
<keyword evidence="9" id="KW-1185">Reference proteome</keyword>
<dbReference type="Proteomes" id="UP000886611">
    <property type="component" value="Unassembled WGS sequence"/>
</dbReference>
<name>A0A8X8BKZ1_POLSE</name>
<dbReference type="SUPFAM" id="SSF158457">
    <property type="entry name" value="Orange domain-like"/>
    <property type="match status" value="1"/>
</dbReference>
<dbReference type="EMBL" id="JAATIS010005477">
    <property type="protein sequence ID" value="KAG2459266.1"/>
    <property type="molecule type" value="Genomic_DNA"/>
</dbReference>
<dbReference type="Pfam" id="PF00010">
    <property type="entry name" value="HLH"/>
    <property type="match status" value="1"/>
</dbReference>
<feature type="non-terminal residue" evidence="8">
    <location>
        <position position="1"/>
    </location>
</feature>
<dbReference type="SMART" id="SM00353">
    <property type="entry name" value="HLH"/>
    <property type="match status" value="1"/>
</dbReference>
<feature type="domain" description="BHLH" evidence="6">
    <location>
        <begin position="81"/>
        <end position="137"/>
    </location>
</feature>
<dbReference type="GO" id="GO:0006355">
    <property type="term" value="P:regulation of DNA-templated transcription"/>
    <property type="evidence" value="ECO:0007669"/>
    <property type="project" value="InterPro"/>
</dbReference>
<keyword evidence="5" id="KW-0539">Nucleus</keyword>
<dbReference type="Gene3D" id="4.10.280.10">
    <property type="entry name" value="Helix-loop-helix DNA-binding domain"/>
    <property type="match status" value="1"/>
</dbReference>
<dbReference type="InterPro" id="IPR036638">
    <property type="entry name" value="HLH_DNA-bd_sf"/>
</dbReference>
<proteinExistence type="predicted"/>
<dbReference type="AlphaFoldDB" id="A0A8X8BKZ1"/>
<dbReference type="PROSITE" id="PS50888">
    <property type="entry name" value="BHLH"/>
    <property type="match status" value="1"/>
</dbReference>
<evidence type="ECO:0000256" key="4">
    <source>
        <dbReference type="ARBA" id="ARBA00023163"/>
    </source>
</evidence>
<evidence type="ECO:0000256" key="3">
    <source>
        <dbReference type="ARBA" id="ARBA00023015"/>
    </source>
</evidence>
<protein>
    <submittedName>
        <fullName evidence="8">HES5 factor</fullName>
    </submittedName>
</protein>
<keyword evidence="3" id="KW-0805">Transcription regulation</keyword>